<gene>
    <name evidence="5" type="ORF">FRACA_190043</name>
</gene>
<evidence type="ECO:0000256" key="3">
    <source>
        <dbReference type="PROSITE-ProRule" id="PRU00221"/>
    </source>
</evidence>
<reference evidence="5 6" key="1">
    <citation type="submission" date="2017-06" db="EMBL/GenBank/DDBJ databases">
        <authorList>
            <person name="Kim H.J."/>
            <person name="Triplett B.A."/>
        </authorList>
    </citation>
    <scope>NUCLEOTIDE SEQUENCE [LARGE SCALE GENOMIC DNA]</scope>
    <source>
        <strain evidence="5">FRACA_ARgP5</strain>
    </source>
</reference>
<feature type="repeat" description="WD" evidence="3">
    <location>
        <begin position="70"/>
        <end position="85"/>
    </location>
</feature>
<name>A0A2I2KP74_9ACTN</name>
<dbReference type="InterPro" id="IPR020472">
    <property type="entry name" value="WD40_PAC1"/>
</dbReference>
<dbReference type="SUPFAM" id="SSF50978">
    <property type="entry name" value="WD40 repeat-like"/>
    <property type="match status" value="1"/>
</dbReference>
<keyword evidence="2" id="KW-0677">Repeat</keyword>
<evidence type="ECO:0000256" key="4">
    <source>
        <dbReference type="SAM" id="MobiDB-lite"/>
    </source>
</evidence>
<keyword evidence="6" id="KW-1185">Reference proteome</keyword>
<keyword evidence="1 3" id="KW-0853">WD repeat</keyword>
<evidence type="ECO:0000313" key="5">
    <source>
        <dbReference type="EMBL" id="SNQ47464.1"/>
    </source>
</evidence>
<dbReference type="SMART" id="SM00320">
    <property type="entry name" value="WD40"/>
    <property type="match status" value="4"/>
</dbReference>
<dbReference type="InterPro" id="IPR001680">
    <property type="entry name" value="WD40_rpt"/>
</dbReference>
<evidence type="ECO:0000256" key="1">
    <source>
        <dbReference type="ARBA" id="ARBA00022574"/>
    </source>
</evidence>
<evidence type="ECO:0000256" key="2">
    <source>
        <dbReference type="ARBA" id="ARBA00022737"/>
    </source>
</evidence>
<dbReference type="PANTHER" id="PTHR22847">
    <property type="entry name" value="WD40 REPEAT PROTEIN"/>
    <property type="match status" value="1"/>
</dbReference>
<feature type="repeat" description="WD" evidence="3">
    <location>
        <begin position="92"/>
        <end position="135"/>
    </location>
</feature>
<dbReference type="Pfam" id="PF00400">
    <property type="entry name" value="WD40"/>
    <property type="match status" value="3"/>
</dbReference>
<proteinExistence type="predicted"/>
<dbReference type="PANTHER" id="PTHR22847:SF637">
    <property type="entry name" value="WD REPEAT DOMAIN 5B"/>
    <property type="match status" value="1"/>
</dbReference>
<feature type="region of interest" description="Disordered" evidence="4">
    <location>
        <begin position="1"/>
        <end position="21"/>
    </location>
</feature>
<dbReference type="PROSITE" id="PS50082">
    <property type="entry name" value="WD_REPEATS_2"/>
    <property type="match status" value="3"/>
</dbReference>
<dbReference type="Gene3D" id="2.130.10.10">
    <property type="entry name" value="YVTN repeat-like/Quinoprotein amine dehydrogenase"/>
    <property type="match status" value="1"/>
</dbReference>
<feature type="repeat" description="WD" evidence="3">
    <location>
        <begin position="160"/>
        <end position="181"/>
    </location>
</feature>
<dbReference type="EMBL" id="FZMO01000101">
    <property type="protein sequence ID" value="SNQ47464.1"/>
    <property type="molecule type" value="Genomic_DNA"/>
</dbReference>
<dbReference type="PRINTS" id="PR00320">
    <property type="entry name" value="GPROTEINBRPT"/>
</dbReference>
<dbReference type="PROSITE" id="PS00678">
    <property type="entry name" value="WD_REPEATS_1"/>
    <property type="match status" value="1"/>
</dbReference>
<dbReference type="InterPro" id="IPR036322">
    <property type="entry name" value="WD40_repeat_dom_sf"/>
</dbReference>
<dbReference type="Proteomes" id="UP000234331">
    <property type="component" value="Unassembled WGS sequence"/>
</dbReference>
<dbReference type="OrthoDB" id="218695at2"/>
<sequence>METAERPAATTAILTPGPPADWSASRLLRLEQARSRSPTASKDVRPGRDGLDAEVKSIATGTVGDRPIAVTGSADGTVRLWDLRTRAGGRLVGAHDAAVGAMAIGTARGQTVAISGGEDGDVRLWRLTESSPIGVSLGGRISNAVKTVAIGAAHGRDLALAGSDDGAIRLWDLATARLYGPGLTGPGTGPEALGICSLNARTTVLSGHWDGTLWTWSL</sequence>
<accession>A0A2I2KP74</accession>
<organism evidence="5 6">
    <name type="scientific">Frankia canadensis</name>
    <dbReference type="NCBI Taxonomy" id="1836972"/>
    <lineage>
        <taxon>Bacteria</taxon>
        <taxon>Bacillati</taxon>
        <taxon>Actinomycetota</taxon>
        <taxon>Actinomycetes</taxon>
        <taxon>Frankiales</taxon>
        <taxon>Frankiaceae</taxon>
        <taxon>Frankia</taxon>
    </lineage>
</organism>
<evidence type="ECO:0000313" key="6">
    <source>
        <dbReference type="Proteomes" id="UP000234331"/>
    </source>
</evidence>
<dbReference type="InterPro" id="IPR019775">
    <property type="entry name" value="WD40_repeat_CS"/>
</dbReference>
<dbReference type="AlphaFoldDB" id="A0A2I2KP74"/>
<dbReference type="InterPro" id="IPR015943">
    <property type="entry name" value="WD40/YVTN_repeat-like_dom_sf"/>
</dbReference>
<protein>
    <submittedName>
        <fullName evidence="5">Uncharacterized protein</fullName>
    </submittedName>
</protein>